<reference evidence="1 2" key="1">
    <citation type="submission" date="2023-10" db="EMBL/GenBank/DDBJ databases">
        <title>Genome-Wide Identification Analysis in wild type Solanum Pinnatisectum Reveals Some Genes Defensing Phytophthora Infestans.</title>
        <authorList>
            <person name="Sun C."/>
        </authorList>
    </citation>
    <scope>NUCLEOTIDE SEQUENCE [LARGE SCALE GENOMIC DNA]</scope>
    <source>
        <strain evidence="1">LQN</strain>
        <tissue evidence="1">Leaf</tissue>
    </source>
</reference>
<dbReference type="EMBL" id="JAWPEI010000009">
    <property type="protein sequence ID" value="KAK4716368.1"/>
    <property type="molecule type" value="Genomic_DNA"/>
</dbReference>
<dbReference type="Proteomes" id="UP001311915">
    <property type="component" value="Unassembled WGS sequence"/>
</dbReference>
<accession>A0AAV9KTV1</accession>
<dbReference type="PANTHER" id="PTHR33116">
    <property type="entry name" value="REVERSE TRANSCRIPTASE ZINC-BINDING DOMAIN-CONTAINING PROTEIN-RELATED-RELATED"/>
    <property type="match status" value="1"/>
</dbReference>
<sequence length="317" mass="37328">MEERGPQINHLGFADDIIIFTSGRRQSLKLIMHALDTYERISGQLINKTKRHFFLHSNAFRTTCDRIRKYTSFQQKDTLISYLGCPLFFGRPKNIYFSDIINKVVNKITATSPPSTITMQIQQIMADFLWGWRNDKRKYHWSSWKNLSFPYEEGGIGVKLMKDVCQAFQFKQWWVFRTKQTLWGEFLKAKYCQRSNPISKKWDTGDSQAWRLMMRNKQRVENHILWKIRSGSSSFWWDNWLGVGPLAQFTSNSNRFNNDKVTNFIEDGQWNIGKVIQLAPQEQVHNILSFQIQLQQGQQDQAVWTLNSKGIFSVSFA</sequence>
<gene>
    <name evidence="1" type="ORF">R3W88_014706</name>
</gene>
<evidence type="ECO:0008006" key="3">
    <source>
        <dbReference type="Google" id="ProtNLM"/>
    </source>
</evidence>
<comment type="caution">
    <text evidence="1">The sequence shown here is derived from an EMBL/GenBank/DDBJ whole genome shotgun (WGS) entry which is preliminary data.</text>
</comment>
<protein>
    <recommendedName>
        <fullName evidence="3">Reverse transcriptase domain-containing protein</fullName>
    </recommendedName>
</protein>
<dbReference type="AlphaFoldDB" id="A0AAV9KTV1"/>
<keyword evidence="2" id="KW-1185">Reference proteome</keyword>
<proteinExistence type="predicted"/>
<evidence type="ECO:0000313" key="2">
    <source>
        <dbReference type="Proteomes" id="UP001311915"/>
    </source>
</evidence>
<organism evidence="1 2">
    <name type="scientific">Solanum pinnatisectum</name>
    <name type="common">tansyleaf nightshade</name>
    <dbReference type="NCBI Taxonomy" id="50273"/>
    <lineage>
        <taxon>Eukaryota</taxon>
        <taxon>Viridiplantae</taxon>
        <taxon>Streptophyta</taxon>
        <taxon>Embryophyta</taxon>
        <taxon>Tracheophyta</taxon>
        <taxon>Spermatophyta</taxon>
        <taxon>Magnoliopsida</taxon>
        <taxon>eudicotyledons</taxon>
        <taxon>Gunneridae</taxon>
        <taxon>Pentapetalae</taxon>
        <taxon>asterids</taxon>
        <taxon>lamiids</taxon>
        <taxon>Solanales</taxon>
        <taxon>Solanaceae</taxon>
        <taxon>Solanoideae</taxon>
        <taxon>Solaneae</taxon>
        <taxon>Solanum</taxon>
    </lineage>
</organism>
<name>A0AAV9KTV1_9SOLN</name>
<evidence type="ECO:0000313" key="1">
    <source>
        <dbReference type="EMBL" id="KAK4716368.1"/>
    </source>
</evidence>
<dbReference type="PANTHER" id="PTHR33116:SF82">
    <property type="entry name" value="RNASE H FAMILY PROTEIN"/>
    <property type="match status" value="1"/>
</dbReference>